<evidence type="ECO:0000313" key="6">
    <source>
        <dbReference type="Proteomes" id="UP000572268"/>
    </source>
</evidence>
<evidence type="ECO:0000256" key="1">
    <source>
        <dbReference type="SAM" id="MobiDB-lite"/>
    </source>
</evidence>
<name>A0A7J6LYR8_PEROL</name>
<sequence>MQTFIIWIPSVICLMIHIPQVYGATAFNSDNDEDPMEADDGPLTGSDKHHGRGGQQIAAHGYSPPPAASSSTRKRKSDELYGTEAKKRMLTSNLFSALLPSRMDGCGAALETDVEFTSASSGEETRVNMCLLPFTTSAGLAYTTNPEGQGLPRTMIVSCDDEQYTM</sequence>
<evidence type="ECO:0000313" key="3">
    <source>
        <dbReference type="EMBL" id="KAF4659436.1"/>
    </source>
</evidence>
<evidence type="ECO:0000313" key="4">
    <source>
        <dbReference type="EMBL" id="KAF4664364.1"/>
    </source>
</evidence>
<feature type="chain" id="PRO_5036400569" evidence="2">
    <location>
        <begin position="24"/>
        <end position="166"/>
    </location>
</feature>
<feature type="signal peptide" evidence="2">
    <location>
        <begin position="1"/>
        <end position="23"/>
    </location>
</feature>
<comment type="caution">
    <text evidence="4">The sequence shown here is derived from an EMBL/GenBank/DDBJ whole genome shotgun (WGS) entry which is preliminary data.</text>
</comment>
<evidence type="ECO:0000313" key="5">
    <source>
        <dbReference type="Proteomes" id="UP000570595"/>
    </source>
</evidence>
<gene>
    <name evidence="4" type="ORF">FOL46_004293</name>
    <name evidence="3" type="ORF">FOZ61_004746</name>
</gene>
<dbReference type="EMBL" id="JABANN010000262">
    <property type="protein sequence ID" value="KAF4664364.1"/>
    <property type="molecule type" value="Genomic_DNA"/>
</dbReference>
<dbReference type="Proteomes" id="UP000570595">
    <property type="component" value="Unassembled WGS sequence"/>
</dbReference>
<proteinExistence type="predicted"/>
<evidence type="ECO:0000256" key="2">
    <source>
        <dbReference type="SAM" id="SignalP"/>
    </source>
</evidence>
<dbReference type="EMBL" id="JABAHT010000268">
    <property type="protein sequence ID" value="KAF4659436.1"/>
    <property type="molecule type" value="Genomic_DNA"/>
</dbReference>
<reference evidence="5 6" key="1">
    <citation type="submission" date="2020-04" db="EMBL/GenBank/DDBJ databases">
        <title>Perkinsus olseni comparative genomics.</title>
        <authorList>
            <person name="Bogema D.R."/>
        </authorList>
    </citation>
    <scope>NUCLEOTIDE SEQUENCE [LARGE SCALE GENOMIC DNA]</scope>
    <source>
        <strain evidence="3">ATCC PRA-179</strain>
        <strain evidence="4">ATCC PRA-31</strain>
    </source>
</reference>
<protein>
    <submittedName>
        <fullName evidence="4">Uncharacterized protein</fullName>
    </submittedName>
</protein>
<organism evidence="4 6">
    <name type="scientific">Perkinsus olseni</name>
    <name type="common">Perkinsus atlanticus</name>
    <dbReference type="NCBI Taxonomy" id="32597"/>
    <lineage>
        <taxon>Eukaryota</taxon>
        <taxon>Sar</taxon>
        <taxon>Alveolata</taxon>
        <taxon>Perkinsozoa</taxon>
        <taxon>Perkinsea</taxon>
        <taxon>Perkinsida</taxon>
        <taxon>Perkinsidae</taxon>
        <taxon>Perkinsus</taxon>
    </lineage>
</organism>
<keyword evidence="2" id="KW-0732">Signal</keyword>
<feature type="region of interest" description="Disordered" evidence="1">
    <location>
        <begin position="32"/>
        <end position="83"/>
    </location>
</feature>
<dbReference type="AlphaFoldDB" id="A0A7J6LYR8"/>
<accession>A0A7J6LYR8</accession>
<dbReference type="Proteomes" id="UP000572268">
    <property type="component" value="Unassembled WGS sequence"/>
</dbReference>